<feature type="region of interest" description="Disordered" evidence="11">
    <location>
        <begin position="198"/>
        <end position="222"/>
    </location>
</feature>
<dbReference type="InterPro" id="IPR037682">
    <property type="entry name" value="TonB_C"/>
</dbReference>
<keyword evidence="10" id="KW-0735">Signal-anchor</keyword>
<feature type="region of interest" description="Disordered" evidence="11">
    <location>
        <begin position="49"/>
        <end position="142"/>
    </location>
</feature>
<evidence type="ECO:0000256" key="2">
    <source>
        <dbReference type="ARBA" id="ARBA00006555"/>
    </source>
</evidence>
<evidence type="ECO:0000259" key="12">
    <source>
        <dbReference type="PROSITE" id="PS52015"/>
    </source>
</evidence>
<evidence type="ECO:0000256" key="10">
    <source>
        <dbReference type="RuleBase" id="RU362123"/>
    </source>
</evidence>
<keyword evidence="6 10" id="KW-0812">Transmembrane</keyword>
<dbReference type="PROSITE" id="PS52015">
    <property type="entry name" value="TONB_CTD"/>
    <property type="match status" value="1"/>
</dbReference>
<gene>
    <name evidence="13" type="ORF">K3166_00035</name>
</gene>
<evidence type="ECO:0000256" key="5">
    <source>
        <dbReference type="ARBA" id="ARBA00022519"/>
    </source>
</evidence>
<dbReference type="PANTHER" id="PTHR33446">
    <property type="entry name" value="PROTEIN TONB-RELATED"/>
    <property type="match status" value="1"/>
</dbReference>
<evidence type="ECO:0000256" key="6">
    <source>
        <dbReference type="ARBA" id="ARBA00022692"/>
    </source>
</evidence>
<evidence type="ECO:0000256" key="7">
    <source>
        <dbReference type="ARBA" id="ARBA00022927"/>
    </source>
</evidence>
<dbReference type="Proteomes" id="UP000824280">
    <property type="component" value="Chromosome"/>
</dbReference>
<evidence type="ECO:0000256" key="9">
    <source>
        <dbReference type="ARBA" id="ARBA00023136"/>
    </source>
</evidence>
<organism evidence="13 14">
    <name type="scientific">Qipengyuania psychrotolerans</name>
    <dbReference type="NCBI Taxonomy" id="2867238"/>
    <lineage>
        <taxon>Bacteria</taxon>
        <taxon>Pseudomonadati</taxon>
        <taxon>Pseudomonadota</taxon>
        <taxon>Alphaproteobacteria</taxon>
        <taxon>Sphingomonadales</taxon>
        <taxon>Erythrobacteraceae</taxon>
        <taxon>Qipengyuania</taxon>
    </lineage>
</organism>
<comment type="subcellular location">
    <subcellularLocation>
        <location evidence="1 10">Cell inner membrane</location>
        <topology evidence="1 10">Single-pass membrane protein</topology>
        <orientation evidence="1 10">Periplasmic side</orientation>
    </subcellularLocation>
</comment>
<dbReference type="PRINTS" id="PR01374">
    <property type="entry name" value="TONBPROTEIN"/>
</dbReference>
<accession>A0ABX8ZDW6</accession>
<proteinExistence type="inferred from homology"/>
<dbReference type="RefSeq" id="WP_221422683.1">
    <property type="nucleotide sequence ID" value="NZ_CP081297.1"/>
</dbReference>
<evidence type="ECO:0000256" key="4">
    <source>
        <dbReference type="ARBA" id="ARBA00022475"/>
    </source>
</evidence>
<dbReference type="InterPro" id="IPR006260">
    <property type="entry name" value="TonB/TolA_C"/>
</dbReference>
<evidence type="ECO:0000313" key="13">
    <source>
        <dbReference type="EMBL" id="QZD87143.1"/>
    </source>
</evidence>
<keyword evidence="3 10" id="KW-0813">Transport</keyword>
<dbReference type="NCBIfam" id="TIGR01352">
    <property type="entry name" value="tonB_Cterm"/>
    <property type="match status" value="1"/>
</dbReference>
<dbReference type="InterPro" id="IPR003538">
    <property type="entry name" value="TonB"/>
</dbReference>
<evidence type="ECO:0000313" key="14">
    <source>
        <dbReference type="Proteomes" id="UP000824280"/>
    </source>
</evidence>
<keyword evidence="9 10" id="KW-0472">Membrane</keyword>
<dbReference type="PANTHER" id="PTHR33446:SF2">
    <property type="entry name" value="PROTEIN TONB"/>
    <property type="match status" value="1"/>
</dbReference>
<dbReference type="EMBL" id="CP081297">
    <property type="protein sequence ID" value="QZD87143.1"/>
    <property type="molecule type" value="Genomic_DNA"/>
</dbReference>
<dbReference type="InterPro" id="IPR051045">
    <property type="entry name" value="TonB-dependent_transducer"/>
</dbReference>
<reference evidence="13 14" key="1">
    <citation type="submission" date="2021-08" db="EMBL/GenBank/DDBJ databases">
        <title>Comparative Genomics Analysis of the Genus Qipengyuania Reveals Extensive Genetic Diversity and Metabolic Versatility, Including the Description of Fifteen Novel Species.</title>
        <authorList>
            <person name="Liu Y."/>
        </authorList>
    </citation>
    <scope>NUCLEOTIDE SEQUENCE [LARGE SCALE GENOMIC DNA]</scope>
    <source>
        <strain evidence="13 14">1XM2-8</strain>
    </source>
</reference>
<evidence type="ECO:0000256" key="1">
    <source>
        <dbReference type="ARBA" id="ARBA00004383"/>
    </source>
</evidence>
<evidence type="ECO:0000256" key="11">
    <source>
        <dbReference type="SAM" id="MobiDB-lite"/>
    </source>
</evidence>
<feature type="transmembrane region" description="Helical" evidence="10">
    <location>
        <begin position="12"/>
        <end position="36"/>
    </location>
</feature>
<keyword evidence="14" id="KW-1185">Reference proteome</keyword>
<comment type="function">
    <text evidence="10">Interacts with outer membrane receptor proteins that carry out high-affinity binding and energy dependent uptake into the periplasmic space of specific substrates. It could act to transduce energy from the cytoplasmic membrane to specific energy-requiring processes in the outer membrane, resulting in the release into the periplasm of ligands bound by these outer membrane proteins.</text>
</comment>
<dbReference type="Gene3D" id="3.30.1150.10">
    <property type="match status" value="1"/>
</dbReference>
<keyword evidence="8 10" id="KW-1133">Transmembrane helix</keyword>
<keyword evidence="5 10" id="KW-0997">Cell inner membrane</keyword>
<feature type="compositionally biased region" description="Pro residues" evidence="11">
    <location>
        <begin position="72"/>
        <end position="123"/>
    </location>
</feature>
<protein>
    <recommendedName>
        <fullName evidence="10">Protein TonB</fullName>
    </recommendedName>
</protein>
<name>A0ABX8ZDW6_9SPHN</name>
<keyword evidence="7 10" id="KW-0653">Protein transport</keyword>
<dbReference type="Pfam" id="PF03544">
    <property type="entry name" value="TonB_C"/>
    <property type="match status" value="1"/>
</dbReference>
<evidence type="ECO:0000256" key="8">
    <source>
        <dbReference type="ARBA" id="ARBA00022989"/>
    </source>
</evidence>
<sequence length="222" mass="23373">MAYADQEMSGNRVIAIIIVALIHIGLGYALITGLALDVAKSVVERVTTIDVEEPPPEEPEDEPPPPEDIPETAPPPPVAPPPPINIAPAPPPIRTQTTIPPPAPPAVVIPPPAPPAPPAPPPVNKSKEATPRGLNGWASRIQRNYPRRAERDGIEGNVTVRVTVGADGRVSACSVTGSSGSADLDQAACEGMTRYARYNPAQDQNGNPIPDSDVRTISYRLN</sequence>
<dbReference type="SUPFAM" id="SSF74653">
    <property type="entry name" value="TolA/TonB C-terminal domain"/>
    <property type="match status" value="1"/>
</dbReference>
<feature type="domain" description="TonB C-terminal" evidence="12">
    <location>
        <begin position="130"/>
        <end position="222"/>
    </location>
</feature>
<comment type="similarity">
    <text evidence="2 10">Belongs to the TonB family.</text>
</comment>
<evidence type="ECO:0000256" key="3">
    <source>
        <dbReference type="ARBA" id="ARBA00022448"/>
    </source>
</evidence>
<keyword evidence="4 10" id="KW-1003">Cell membrane</keyword>
<feature type="compositionally biased region" description="Acidic residues" evidence="11">
    <location>
        <begin position="50"/>
        <end position="70"/>
    </location>
</feature>